<dbReference type="Pfam" id="PF02272">
    <property type="entry name" value="DHHA1"/>
    <property type="match status" value="1"/>
</dbReference>
<accession>A0A388TEV0</accession>
<keyword evidence="5" id="KW-1185">Reference proteome</keyword>
<evidence type="ECO:0000313" key="5">
    <source>
        <dbReference type="Proteomes" id="UP000269352"/>
    </source>
</evidence>
<dbReference type="InterPro" id="IPR041122">
    <property type="entry name" value="RecJ_OB"/>
</dbReference>
<dbReference type="SUPFAM" id="SSF64182">
    <property type="entry name" value="DHH phosphoesterases"/>
    <property type="match status" value="1"/>
</dbReference>
<evidence type="ECO:0000259" key="2">
    <source>
        <dbReference type="Pfam" id="PF02272"/>
    </source>
</evidence>
<organism evidence="4 5">
    <name type="scientific">Termititenax aidoneus</name>
    <dbReference type="NCBI Taxonomy" id="2218524"/>
    <lineage>
        <taxon>Bacteria</taxon>
        <taxon>Bacillati</taxon>
        <taxon>Candidatus Margulisiibacteriota</taxon>
        <taxon>Candidatus Termititenacia</taxon>
        <taxon>Candidatus Termititenacales</taxon>
        <taxon>Candidatus Termititenacaceae</taxon>
        <taxon>Candidatus Termititenax</taxon>
    </lineage>
</organism>
<reference evidence="4 5" key="1">
    <citation type="journal article" date="2019" name="ISME J.">
        <title>Genome analyses of uncultured TG2/ZB3 bacteria in 'Margulisbacteria' specifically attached to ectosymbiotic spirochetes of protists in the termite gut.</title>
        <authorList>
            <person name="Utami Y.D."/>
            <person name="Kuwahara H."/>
            <person name="Igai K."/>
            <person name="Murakami T."/>
            <person name="Sugaya K."/>
            <person name="Morikawa T."/>
            <person name="Nagura Y."/>
            <person name="Yuki M."/>
            <person name="Deevong P."/>
            <person name="Inoue T."/>
            <person name="Kihara K."/>
            <person name="Lo N."/>
            <person name="Yamada A."/>
            <person name="Ohkuma M."/>
            <person name="Hongoh Y."/>
        </authorList>
    </citation>
    <scope>NUCLEOTIDE SEQUENCE [LARGE SCALE GENOMIC DNA]</scope>
    <source>
        <strain evidence="4">NkOx7-01</strain>
    </source>
</reference>
<sequence>MAVAFKFAEQMFRLKGHTPYSQTKQYLDLVLLGTIADVVPLLEENRTLAIYGLREINPQKRVGVRALVDAAGLTGQTITARDIGFGLGPRINAAGRMGDSTAAVKLLLENDYHRAKQHAQELNKYNSERQEIGGRINAQITAAIEKLPDKNAEKVFILAAEGWHPGIIGIVAAQIVKQYNRPTVLIAVSGEGGRGSIRSLAGLDIFSPLQKCAYLLKDHGGHKEAAGFEIAKDRIEEFKQAYRKALDENSTAENYIAKLPIDAALPQEQITSALAEDLEKLNPFGQNNPQPVFTTTELSIYDFAKIGGNKQHLKFSLTNGADIIDGVGWNMANLYPLIQKNPNLEIAFNLSINEWQGRKKLQLIIKDLRLKN</sequence>
<dbReference type="InterPro" id="IPR051673">
    <property type="entry name" value="SSDNA_exonuclease_RecJ"/>
</dbReference>
<feature type="domain" description="RecJ OB" evidence="3">
    <location>
        <begin position="261"/>
        <end position="367"/>
    </location>
</feature>
<protein>
    <submittedName>
        <fullName evidence="4">Phosphoesterase DHH family</fullName>
    </submittedName>
</protein>
<keyword evidence="1" id="KW-0378">Hydrolase</keyword>
<dbReference type="Gene3D" id="2.40.50.460">
    <property type="match status" value="1"/>
</dbReference>
<dbReference type="Pfam" id="PF17768">
    <property type="entry name" value="RecJ_OB"/>
    <property type="match status" value="1"/>
</dbReference>
<dbReference type="InterPro" id="IPR003156">
    <property type="entry name" value="DHHA1_dom"/>
</dbReference>
<dbReference type="PANTHER" id="PTHR30255">
    <property type="entry name" value="SINGLE-STRANDED-DNA-SPECIFIC EXONUCLEASE RECJ"/>
    <property type="match status" value="1"/>
</dbReference>
<dbReference type="InterPro" id="IPR038763">
    <property type="entry name" value="DHH_sf"/>
</dbReference>
<name>A0A388TEV0_TERA1</name>
<dbReference type="GO" id="GO:0016787">
    <property type="term" value="F:hydrolase activity"/>
    <property type="evidence" value="ECO:0007669"/>
    <property type="project" value="UniProtKB-KW"/>
</dbReference>
<dbReference type="Proteomes" id="UP000269352">
    <property type="component" value="Unassembled WGS sequence"/>
</dbReference>
<feature type="domain" description="DHHA1" evidence="2">
    <location>
        <begin position="154"/>
        <end position="246"/>
    </location>
</feature>
<proteinExistence type="predicted"/>
<dbReference type="AlphaFoldDB" id="A0A388TEV0"/>
<gene>
    <name evidence="4" type="ORF">NO1_1675</name>
</gene>
<evidence type="ECO:0000313" key="4">
    <source>
        <dbReference type="EMBL" id="GBR74513.1"/>
    </source>
</evidence>
<evidence type="ECO:0000256" key="1">
    <source>
        <dbReference type="ARBA" id="ARBA00022801"/>
    </source>
</evidence>
<comment type="caution">
    <text evidence="4">The sequence shown here is derived from an EMBL/GenBank/DDBJ whole genome shotgun (WGS) entry which is preliminary data.</text>
</comment>
<dbReference type="PANTHER" id="PTHR30255:SF2">
    <property type="entry name" value="SINGLE-STRANDED-DNA-SPECIFIC EXONUCLEASE RECJ"/>
    <property type="match status" value="1"/>
</dbReference>
<dbReference type="EMBL" id="BGZN01000050">
    <property type="protein sequence ID" value="GBR74513.1"/>
    <property type="molecule type" value="Genomic_DNA"/>
</dbReference>
<dbReference type="GO" id="GO:0003676">
    <property type="term" value="F:nucleic acid binding"/>
    <property type="evidence" value="ECO:0007669"/>
    <property type="project" value="InterPro"/>
</dbReference>
<evidence type="ECO:0000259" key="3">
    <source>
        <dbReference type="Pfam" id="PF17768"/>
    </source>
</evidence>
<dbReference type="Gene3D" id="3.90.1640.30">
    <property type="match status" value="1"/>
</dbReference>